<dbReference type="GO" id="GO:0016433">
    <property type="term" value="F:rRNA (adenine) methyltransferase activity"/>
    <property type="evidence" value="ECO:0007669"/>
    <property type="project" value="UniProtKB-UniRule"/>
</dbReference>
<dbReference type="HAMAP" id="MF_03044">
    <property type="entry name" value="BMT2"/>
    <property type="match status" value="1"/>
</dbReference>
<dbReference type="OrthoDB" id="5954793at2759"/>
<dbReference type="InterPro" id="IPR029063">
    <property type="entry name" value="SAM-dependent_MTases_sf"/>
</dbReference>
<dbReference type="PANTHER" id="PTHR21008">
    <property type="entry name" value="S-ADENOSYLMETHIONINE SENSOR UPSTREAM OF MTORC1-RELATED"/>
    <property type="match status" value="1"/>
</dbReference>
<evidence type="ECO:0000256" key="3">
    <source>
        <dbReference type="ARBA" id="ARBA00022691"/>
    </source>
</evidence>
<evidence type="ECO:0000256" key="5">
    <source>
        <dbReference type="SAM" id="MobiDB-lite"/>
    </source>
</evidence>
<keyword evidence="4" id="KW-0539">Nucleus</keyword>
<sequence length="276" mass="31285">MAKARRRKVPVTTDSSGRGSSSKPHSSRTVIRKFHALSKQEAQLKSLPESPGNASRLAEISHEIAELGGLSAYQRMSTIGQGKDRGGGSEKVLISWLKERLMADRHGKDKLKLLEVGALKPDNYAPCGSWLDVLPIDLRSNHPSITEQDYLTMDIDQHAEYWDIISLSLVVNFVPDPRDRGRMLTRAHEMLRQDGLLFLVLPLPCVTNSRYLTFEHLKTLMEFIGFEQIRDRWKEGGKMAYWLYKKTATIPHNADGGWDCKNVLRDGNRNNFCILL</sequence>
<dbReference type="VEuPathDB" id="FungiDB:BD410DRAFT_714233"/>
<feature type="binding site" evidence="4">
    <location>
        <position position="137"/>
    </location>
    <ligand>
        <name>S-adenosyl-L-methionine</name>
        <dbReference type="ChEBI" id="CHEBI:59789"/>
    </ligand>
</feature>
<name>A0A4Y7QJ15_9AGAM</name>
<comment type="function">
    <text evidence="4">S-adenosyl-L-methionine-dependent methyltransferase that specifically methylates the N(1) position of an adenine present in helix 65 in 25S rRNA.</text>
</comment>
<evidence type="ECO:0000256" key="4">
    <source>
        <dbReference type="HAMAP-Rule" id="MF_03044"/>
    </source>
</evidence>
<dbReference type="Gene3D" id="3.40.50.150">
    <property type="entry name" value="Vaccinia Virus protein VP39"/>
    <property type="match status" value="1"/>
</dbReference>
<reference evidence="6 7" key="1">
    <citation type="submission" date="2018-06" db="EMBL/GenBank/DDBJ databases">
        <title>A transcriptomic atlas of mushroom development highlights an independent origin of complex multicellularity.</title>
        <authorList>
            <consortium name="DOE Joint Genome Institute"/>
            <person name="Krizsan K."/>
            <person name="Almasi E."/>
            <person name="Merenyi Z."/>
            <person name="Sahu N."/>
            <person name="Viragh M."/>
            <person name="Koszo T."/>
            <person name="Mondo S."/>
            <person name="Kiss B."/>
            <person name="Balint B."/>
            <person name="Kues U."/>
            <person name="Barry K."/>
            <person name="Hegedus J.C."/>
            <person name="Henrissat B."/>
            <person name="Johnson J."/>
            <person name="Lipzen A."/>
            <person name="Ohm R."/>
            <person name="Nagy I."/>
            <person name="Pangilinan J."/>
            <person name="Yan J."/>
            <person name="Xiong Y."/>
            <person name="Grigoriev I.V."/>
            <person name="Hibbett D.S."/>
            <person name="Nagy L.G."/>
        </authorList>
    </citation>
    <scope>NUCLEOTIDE SEQUENCE [LARGE SCALE GENOMIC DNA]</scope>
    <source>
        <strain evidence="6 7">SZMC22713</strain>
    </source>
</reference>
<dbReference type="GO" id="GO:0005730">
    <property type="term" value="C:nucleolus"/>
    <property type="evidence" value="ECO:0007669"/>
    <property type="project" value="UniProtKB-SubCell"/>
</dbReference>
<keyword evidence="3 4" id="KW-0949">S-adenosyl-L-methionine</keyword>
<dbReference type="EC" id="2.1.1.-" evidence="4"/>
<accession>A0A4Y7QJ15</accession>
<dbReference type="EMBL" id="ML170159">
    <property type="protein sequence ID" value="TDL27238.1"/>
    <property type="molecule type" value="Genomic_DNA"/>
</dbReference>
<dbReference type="STRING" id="50990.A0A4Y7QJ15"/>
<keyword evidence="1 4" id="KW-0489">Methyltransferase</keyword>
<protein>
    <recommendedName>
        <fullName evidence="4">25S rRNA adenine-N(1) methyltransferase</fullName>
        <ecNumber evidence="4">2.1.1.-</ecNumber>
    </recommendedName>
</protein>
<dbReference type="SUPFAM" id="SSF53335">
    <property type="entry name" value="S-adenosyl-L-methionine-dependent methyltransferases"/>
    <property type="match status" value="1"/>
</dbReference>
<dbReference type="AlphaFoldDB" id="A0A4Y7QJ15"/>
<keyword evidence="2 4" id="KW-0808">Transferase</keyword>
<evidence type="ECO:0000256" key="2">
    <source>
        <dbReference type="ARBA" id="ARBA00022679"/>
    </source>
</evidence>
<evidence type="ECO:0000256" key="1">
    <source>
        <dbReference type="ARBA" id="ARBA00022603"/>
    </source>
</evidence>
<organism evidence="6 7">
    <name type="scientific">Rickenella mellea</name>
    <dbReference type="NCBI Taxonomy" id="50990"/>
    <lineage>
        <taxon>Eukaryota</taxon>
        <taxon>Fungi</taxon>
        <taxon>Dikarya</taxon>
        <taxon>Basidiomycota</taxon>
        <taxon>Agaricomycotina</taxon>
        <taxon>Agaricomycetes</taxon>
        <taxon>Hymenochaetales</taxon>
        <taxon>Rickenellaceae</taxon>
        <taxon>Rickenella</taxon>
    </lineage>
</organism>
<keyword evidence="7" id="KW-1185">Reference proteome</keyword>
<comment type="similarity">
    <text evidence="4">Belongs to the BMT2 family.</text>
</comment>
<feature type="binding site" evidence="4">
    <location>
        <position position="117"/>
    </location>
    <ligand>
        <name>S-adenosyl-L-methionine</name>
        <dbReference type="ChEBI" id="CHEBI:59789"/>
    </ligand>
</feature>
<proteinExistence type="inferred from homology"/>
<evidence type="ECO:0000313" key="6">
    <source>
        <dbReference type="EMBL" id="TDL27238.1"/>
    </source>
</evidence>
<dbReference type="Proteomes" id="UP000294933">
    <property type="component" value="Unassembled WGS sequence"/>
</dbReference>
<dbReference type="Pfam" id="PF11968">
    <property type="entry name" value="Bmt2"/>
    <property type="match status" value="1"/>
</dbReference>
<evidence type="ECO:0000313" key="7">
    <source>
        <dbReference type="Proteomes" id="UP000294933"/>
    </source>
</evidence>
<dbReference type="InterPro" id="IPR021867">
    <property type="entry name" value="Bmt2/SAMTOR"/>
</dbReference>
<feature type="region of interest" description="Disordered" evidence="5">
    <location>
        <begin position="1"/>
        <end position="29"/>
    </location>
</feature>
<comment type="subcellular location">
    <subcellularLocation>
        <location evidence="4">Nucleus</location>
        <location evidence="4">Nucleolus</location>
    </subcellularLocation>
</comment>
<dbReference type="PANTHER" id="PTHR21008:SF1">
    <property type="entry name" value="25S RRNA (ADENINE(2142)-N(1))-METHYLTRANSFERASE"/>
    <property type="match status" value="1"/>
</dbReference>
<gene>
    <name evidence="6" type="ORF">BD410DRAFT_714233</name>
</gene>
<feature type="compositionally biased region" description="Low complexity" evidence="5">
    <location>
        <begin position="15"/>
        <end position="28"/>
    </location>
</feature>